<proteinExistence type="predicted"/>
<evidence type="ECO:0000313" key="1">
    <source>
        <dbReference type="EMBL" id="GEO15798.1"/>
    </source>
</evidence>
<dbReference type="AlphaFoldDB" id="A0A512BV09"/>
<comment type="caution">
    <text evidence="1">The sequence shown here is derived from an EMBL/GenBank/DDBJ whole genome shotgun (WGS) entry which is preliminary data.</text>
</comment>
<protein>
    <submittedName>
        <fullName evidence="1">Uncharacterized protein</fullName>
    </submittedName>
</protein>
<reference evidence="1 2" key="1">
    <citation type="submission" date="2019-07" db="EMBL/GenBank/DDBJ databases">
        <title>Whole genome shotgun sequence of Microvirga aerophila NBRC 106136.</title>
        <authorList>
            <person name="Hosoyama A."/>
            <person name="Uohara A."/>
            <person name="Ohji S."/>
            <person name="Ichikawa N."/>
        </authorList>
    </citation>
    <scope>NUCLEOTIDE SEQUENCE [LARGE SCALE GENOMIC DNA]</scope>
    <source>
        <strain evidence="1 2">NBRC 106136</strain>
    </source>
</reference>
<evidence type="ECO:0000313" key="2">
    <source>
        <dbReference type="Proteomes" id="UP000321085"/>
    </source>
</evidence>
<accession>A0A512BV09</accession>
<sequence>MEVDLRRRYVSAVAVVPAQDFDVRDDWIAVWELLDLTLEEPEHFFAALVDETETSNRGVQAEVTLVESDS</sequence>
<name>A0A512BV09_9HYPH</name>
<keyword evidence="2" id="KW-1185">Reference proteome</keyword>
<dbReference type="Proteomes" id="UP000321085">
    <property type="component" value="Unassembled WGS sequence"/>
</dbReference>
<dbReference type="EMBL" id="BJYU01000048">
    <property type="protein sequence ID" value="GEO15798.1"/>
    <property type="molecule type" value="Genomic_DNA"/>
</dbReference>
<organism evidence="1 2">
    <name type="scientific">Microvirga aerophila</name>
    <dbReference type="NCBI Taxonomy" id="670291"/>
    <lineage>
        <taxon>Bacteria</taxon>
        <taxon>Pseudomonadati</taxon>
        <taxon>Pseudomonadota</taxon>
        <taxon>Alphaproteobacteria</taxon>
        <taxon>Hyphomicrobiales</taxon>
        <taxon>Methylobacteriaceae</taxon>
        <taxon>Microvirga</taxon>
    </lineage>
</organism>
<gene>
    <name evidence="1" type="ORF">MAE02_34940</name>
</gene>